<evidence type="ECO:0000313" key="2">
    <source>
        <dbReference type="Proteomes" id="UP000193077"/>
    </source>
</evidence>
<proteinExistence type="predicted"/>
<dbReference type="InterPro" id="IPR046723">
    <property type="entry name" value="DUF6615"/>
</dbReference>
<dbReference type="EMBL" id="FWFO01000001">
    <property type="protein sequence ID" value="SLN46053.1"/>
    <property type="molecule type" value="Genomic_DNA"/>
</dbReference>
<dbReference type="Proteomes" id="UP000193077">
    <property type="component" value="Unassembled WGS sequence"/>
</dbReference>
<dbReference type="RefSeq" id="WP_085795968.1">
    <property type="nucleotide sequence ID" value="NZ_FWFO01000001.1"/>
</dbReference>
<reference evidence="1 2" key="1">
    <citation type="submission" date="2017-03" db="EMBL/GenBank/DDBJ databases">
        <authorList>
            <person name="Afonso C.L."/>
            <person name="Miller P.J."/>
            <person name="Scott M.A."/>
            <person name="Spackman E."/>
            <person name="Goraichik I."/>
            <person name="Dimitrov K.M."/>
            <person name="Suarez D.L."/>
            <person name="Swayne D.E."/>
        </authorList>
    </citation>
    <scope>NUCLEOTIDE SEQUENCE [LARGE SCALE GENOMIC DNA]</scope>
    <source>
        <strain evidence="1 2">CECT 7639</strain>
    </source>
</reference>
<keyword evidence="2" id="KW-1185">Reference proteome</keyword>
<dbReference type="AlphaFoldDB" id="A0A1Y5SQF3"/>
<protein>
    <submittedName>
        <fullName evidence="1">Uncharacterized protein</fullName>
    </submittedName>
</protein>
<evidence type="ECO:0000313" key="1">
    <source>
        <dbReference type="EMBL" id="SLN46053.1"/>
    </source>
</evidence>
<accession>A0A1Y5SQF3</accession>
<organism evidence="1 2">
    <name type="scientific">Falsiruegeria litorea R37</name>
    <dbReference type="NCBI Taxonomy" id="1200284"/>
    <lineage>
        <taxon>Bacteria</taxon>
        <taxon>Pseudomonadati</taxon>
        <taxon>Pseudomonadota</taxon>
        <taxon>Alphaproteobacteria</taxon>
        <taxon>Rhodobacterales</taxon>
        <taxon>Roseobacteraceae</taxon>
        <taxon>Falsiruegeria</taxon>
    </lineage>
</organism>
<dbReference type="OrthoDB" id="7823481at2"/>
<sequence>MPFSISLRDYLRKRAAWVWNEQGHAFNNGLALQEETLTEMLLLRMARDHAKHGLNVTMFNKTEEGINGADWEWIIRTRFCELGLRVQAKRLYYKGKSKDYGGLDPSSPQAGKLIKRAGSNIPLYVFFNHDHGVNSKLLHGGGEHPYRGRSYWGCSIACAKKVKAAGTNKLSDLKKYMKPWHRLVTMSGKCDAKNALGITQDEMNASMPVSRRVVLENIRNREFMSQYIQTEELAGVAILDFSDFRGE</sequence>
<dbReference type="Pfam" id="PF20320">
    <property type="entry name" value="DUF6615"/>
    <property type="match status" value="1"/>
</dbReference>
<gene>
    <name evidence="1" type="ORF">TRL7639_02508</name>
</gene>
<name>A0A1Y5SQF3_9RHOB</name>